<dbReference type="Proteomes" id="UP000051681">
    <property type="component" value="Unassembled WGS sequence"/>
</dbReference>
<dbReference type="AlphaFoldDB" id="A0A0P1GNC2"/>
<keyword evidence="1" id="KW-0812">Transmembrane</keyword>
<dbReference type="OrthoDB" id="8479738at2"/>
<feature type="transmembrane region" description="Helical" evidence="1">
    <location>
        <begin position="49"/>
        <end position="67"/>
    </location>
</feature>
<dbReference type="EMBL" id="CYSF01000006">
    <property type="protein sequence ID" value="CUH83876.1"/>
    <property type="molecule type" value="Genomic_DNA"/>
</dbReference>
<reference evidence="2 3" key="1">
    <citation type="submission" date="2015-09" db="EMBL/GenBank/DDBJ databases">
        <authorList>
            <consortium name="Swine Surveillance"/>
        </authorList>
    </citation>
    <scope>NUCLEOTIDE SEQUENCE [LARGE SCALE GENOMIC DNA]</scope>
    <source>
        <strain evidence="2 3">CECT 8383</strain>
    </source>
</reference>
<keyword evidence="1" id="KW-1133">Transmembrane helix</keyword>
<dbReference type="RefSeq" id="WP_058317994.1">
    <property type="nucleotide sequence ID" value="NZ_CYSF01000006.1"/>
</dbReference>
<sequence length="70" mass="7443">MTATEANLNVEAPAKAEKKNSGEMIGFLFALIAAVLWGLSIYTFGVPGLYIPALCAVPVLYIMLIVISRG</sequence>
<name>A0A0P1GNC2_9RHOB</name>
<protein>
    <submittedName>
        <fullName evidence="2">Uncharacterized protein</fullName>
    </submittedName>
</protein>
<feature type="transmembrane region" description="Helical" evidence="1">
    <location>
        <begin position="25"/>
        <end position="43"/>
    </location>
</feature>
<gene>
    <name evidence="2" type="ORF">TM5383_01080</name>
</gene>
<organism evidence="2 3">
    <name type="scientific">Thalassovita mediterranea</name>
    <dbReference type="NCBI Taxonomy" id="340021"/>
    <lineage>
        <taxon>Bacteria</taxon>
        <taxon>Pseudomonadati</taxon>
        <taxon>Pseudomonadota</taxon>
        <taxon>Alphaproteobacteria</taxon>
        <taxon>Rhodobacterales</taxon>
        <taxon>Roseobacteraceae</taxon>
        <taxon>Thalassovita</taxon>
    </lineage>
</organism>
<evidence type="ECO:0000313" key="2">
    <source>
        <dbReference type="EMBL" id="CUH83876.1"/>
    </source>
</evidence>
<accession>A0A0P1GNC2</accession>
<keyword evidence="3" id="KW-1185">Reference proteome</keyword>
<keyword evidence="1" id="KW-0472">Membrane</keyword>
<dbReference type="STRING" id="340021.TM5383_01080"/>
<evidence type="ECO:0000256" key="1">
    <source>
        <dbReference type="SAM" id="Phobius"/>
    </source>
</evidence>
<evidence type="ECO:0000313" key="3">
    <source>
        <dbReference type="Proteomes" id="UP000051681"/>
    </source>
</evidence>
<proteinExistence type="predicted"/>